<dbReference type="HOGENOM" id="CLU_1456887_0_0_1"/>
<keyword evidence="3" id="KW-1185">Reference proteome</keyword>
<dbReference type="InParanoid" id="M1DJN8"/>
<protein>
    <submittedName>
        <fullName evidence="2">Uncharacterized protein</fullName>
    </submittedName>
</protein>
<feature type="compositionally biased region" description="Basic residues" evidence="1">
    <location>
        <begin position="173"/>
        <end position="186"/>
    </location>
</feature>
<proteinExistence type="predicted"/>
<sequence length="186" mass="21409">MCREEVSIYKAFPHLGKYAKKSLDSPLPIPRLLKWNTTKNDNIIEGDPFKYKGKSTKVVHPYLTPTVCETKNNYLATLKTYVDEVKDKVLDALKAILKGVIVLTSSVENVEEGYLIDDDNFSATTVDDEILPLAIVNDDLAAVDEYFAEEVDEQMKEEEMKEEEKEQDEEKITKKKKTMKKRKRRS</sequence>
<feature type="compositionally biased region" description="Basic and acidic residues" evidence="1">
    <location>
        <begin position="153"/>
        <end position="172"/>
    </location>
</feature>
<dbReference type="Proteomes" id="UP000011115">
    <property type="component" value="Unassembled WGS sequence"/>
</dbReference>
<evidence type="ECO:0000256" key="1">
    <source>
        <dbReference type="SAM" id="MobiDB-lite"/>
    </source>
</evidence>
<reference evidence="3" key="1">
    <citation type="journal article" date="2011" name="Nature">
        <title>Genome sequence and analysis of the tuber crop potato.</title>
        <authorList>
            <consortium name="The Potato Genome Sequencing Consortium"/>
        </authorList>
    </citation>
    <scope>NUCLEOTIDE SEQUENCE [LARGE SCALE GENOMIC DNA]</scope>
    <source>
        <strain evidence="3">cv. DM1-3 516 R44</strain>
    </source>
</reference>
<dbReference type="AlphaFoldDB" id="M1DJN8"/>
<name>M1DJN8_SOLTU</name>
<evidence type="ECO:0000313" key="2">
    <source>
        <dbReference type="EnsemblPlants" id="PGSC0003DMT400090112"/>
    </source>
</evidence>
<dbReference type="PaxDb" id="4113-PGSC0003DMT400090112"/>
<dbReference type="Gramene" id="PGSC0003DMT400090112">
    <property type="protein sequence ID" value="PGSC0003DMT400090112"/>
    <property type="gene ID" value="PGSC0003DMG400039683"/>
</dbReference>
<evidence type="ECO:0000313" key="3">
    <source>
        <dbReference type="Proteomes" id="UP000011115"/>
    </source>
</evidence>
<feature type="region of interest" description="Disordered" evidence="1">
    <location>
        <begin position="152"/>
        <end position="186"/>
    </location>
</feature>
<organism evidence="2 3">
    <name type="scientific">Solanum tuberosum</name>
    <name type="common">Potato</name>
    <dbReference type="NCBI Taxonomy" id="4113"/>
    <lineage>
        <taxon>Eukaryota</taxon>
        <taxon>Viridiplantae</taxon>
        <taxon>Streptophyta</taxon>
        <taxon>Embryophyta</taxon>
        <taxon>Tracheophyta</taxon>
        <taxon>Spermatophyta</taxon>
        <taxon>Magnoliopsida</taxon>
        <taxon>eudicotyledons</taxon>
        <taxon>Gunneridae</taxon>
        <taxon>Pentapetalae</taxon>
        <taxon>asterids</taxon>
        <taxon>lamiids</taxon>
        <taxon>Solanales</taxon>
        <taxon>Solanaceae</taxon>
        <taxon>Solanoideae</taxon>
        <taxon>Solaneae</taxon>
        <taxon>Solanum</taxon>
    </lineage>
</organism>
<accession>M1DJN8</accession>
<dbReference type="EnsemblPlants" id="PGSC0003DMT400090112">
    <property type="protein sequence ID" value="PGSC0003DMT400090112"/>
    <property type="gene ID" value="PGSC0003DMG400039683"/>
</dbReference>
<reference evidence="2" key="2">
    <citation type="submission" date="2015-06" db="UniProtKB">
        <authorList>
            <consortium name="EnsemblPlants"/>
        </authorList>
    </citation>
    <scope>IDENTIFICATION</scope>
    <source>
        <strain evidence="2">DM1-3 516 R44</strain>
    </source>
</reference>